<proteinExistence type="predicted"/>
<dbReference type="Proteomes" id="UP000246351">
    <property type="component" value="Unassembled WGS sequence"/>
</dbReference>
<reference evidence="1 2" key="1">
    <citation type="journal article" date="2018" name="Vet. Microbiol.">
        <title>Clonal diversity and geographic distribution of methicillin-resistant Staphylococcus pseudintermedius from Australian animals: Discovery of novel sequence types.</title>
        <authorList>
            <person name="Worthing K.A."/>
            <person name="Abraham S."/>
            <person name="Coombs G.W."/>
            <person name="Pang S."/>
            <person name="Saputra S."/>
            <person name="Jordan D."/>
            <person name="Trott D.J."/>
            <person name="Norris J.M."/>
        </authorList>
    </citation>
    <scope>NUCLEOTIDE SEQUENCE [LARGE SCALE GENOMIC DNA]</scope>
    <source>
        <strain evidence="1 2">ST71 3</strain>
    </source>
</reference>
<feature type="non-terminal residue" evidence="1">
    <location>
        <position position="1"/>
    </location>
</feature>
<evidence type="ECO:0000313" key="1">
    <source>
        <dbReference type="EMBL" id="PWZ99402.1"/>
    </source>
</evidence>
<name>A0A317ZAZ1_STAPS</name>
<comment type="caution">
    <text evidence="1">The sequence shown here is derived from an EMBL/GenBank/DDBJ whole genome shotgun (WGS) entry which is preliminary data.</text>
</comment>
<gene>
    <name evidence="1" type="ORF">DD924_02860</name>
</gene>
<organism evidence="1 2">
    <name type="scientific">Staphylococcus pseudintermedius</name>
    <dbReference type="NCBI Taxonomy" id="283734"/>
    <lineage>
        <taxon>Bacteria</taxon>
        <taxon>Bacillati</taxon>
        <taxon>Bacillota</taxon>
        <taxon>Bacilli</taxon>
        <taxon>Bacillales</taxon>
        <taxon>Staphylococcaceae</taxon>
        <taxon>Staphylococcus</taxon>
        <taxon>Staphylococcus intermedius group</taxon>
    </lineage>
</organism>
<dbReference type="AlphaFoldDB" id="A0A317ZAZ1"/>
<protein>
    <submittedName>
        <fullName evidence="1">Uncharacterized protein</fullName>
    </submittedName>
</protein>
<evidence type="ECO:0000313" key="2">
    <source>
        <dbReference type="Proteomes" id="UP000246351"/>
    </source>
</evidence>
<sequence length="27" mass="2987">GSSDLNIYGVLEDGTKEQIFKDGNWSN</sequence>
<dbReference type="EMBL" id="QEIV01000221">
    <property type="protein sequence ID" value="PWZ99402.1"/>
    <property type="molecule type" value="Genomic_DNA"/>
</dbReference>
<accession>A0A317ZAZ1</accession>